<evidence type="ECO:0000256" key="13">
    <source>
        <dbReference type="ARBA" id="ARBA00023136"/>
    </source>
</evidence>
<evidence type="ECO:0000256" key="16">
    <source>
        <dbReference type="SAM" id="MobiDB-lite"/>
    </source>
</evidence>
<evidence type="ECO:0000256" key="6">
    <source>
        <dbReference type="ARBA" id="ARBA00022525"/>
    </source>
</evidence>
<dbReference type="Gene3D" id="2.160.20.20">
    <property type="match status" value="2"/>
</dbReference>
<dbReference type="PROSITE" id="PS51691">
    <property type="entry name" value="PEPTIDASE_S6"/>
    <property type="match status" value="1"/>
</dbReference>
<evidence type="ECO:0000256" key="10">
    <source>
        <dbReference type="ARBA" id="ARBA00022764"/>
    </source>
</evidence>
<dbReference type="InterPro" id="IPR057393">
    <property type="entry name" value="PIC_HAP1_IgA0_b-sol2"/>
</dbReference>
<evidence type="ECO:0000256" key="14">
    <source>
        <dbReference type="ARBA" id="ARBA00023145"/>
    </source>
</evidence>
<dbReference type="PANTHER" id="PTHR24216:SF65">
    <property type="entry name" value="PAXILLIN-LIKE PROTEIN 1"/>
    <property type="match status" value="1"/>
</dbReference>
<keyword evidence="10" id="KW-0574">Periplasm</keyword>
<dbReference type="InterPro" id="IPR011050">
    <property type="entry name" value="Pectin_lyase_fold/virulence"/>
</dbReference>
<dbReference type="PRINTS" id="PR00921">
    <property type="entry name" value="IGASERPTASE"/>
</dbReference>
<proteinExistence type="predicted"/>
<keyword evidence="8" id="KW-0812">Transmembrane</keyword>
<dbReference type="Proteomes" id="UP000494161">
    <property type="component" value="Unassembled WGS sequence"/>
</dbReference>
<dbReference type="InterPro" id="IPR005546">
    <property type="entry name" value="Autotransporte_beta"/>
</dbReference>
<keyword evidence="7" id="KW-0645">Protease</keyword>
<gene>
    <name evidence="19" type="ORF">LMG7053_05309</name>
</gene>
<dbReference type="PANTHER" id="PTHR24216">
    <property type="entry name" value="PAXILLIN-RELATED"/>
    <property type="match status" value="1"/>
</dbReference>
<keyword evidence="5" id="KW-1134">Transmembrane beta strand</keyword>
<dbReference type="PROSITE" id="PS51208">
    <property type="entry name" value="AUTOTRANSPORTER"/>
    <property type="match status" value="1"/>
</dbReference>
<dbReference type="InterPro" id="IPR036709">
    <property type="entry name" value="Autotransporte_beta_dom_sf"/>
</dbReference>
<keyword evidence="20" id="KW-1185">Reference proteome</keyword>
<accession>A0ABM8M2Y5</accession>
<feature type="compositionally biased region" description="Basic and acidic residues" evidence="16">
    <location>
        <begin position="1187"/>
        <end position="1363"/>
    </location>
</feature>
<evidence type="ECO:0000313" key="20">
    <source>
        <dbReference type="Proteomes" id="UP000494161"/>
    </source>
</evidence>
<dbReference type="SUPFAM" id="SSF103515">
    <property type="entry name" value="Autotransporter"/>
    <property type="match status" value="1"/>
</dbReference>
<evidence type="ECO:0000313" key="19">
    <source>
        <dbReference type="EMBL" id="CAB3957510.1"/>
    </source>
</evidence>
<keyword evidence="6" id="KW-0964">Secreted</keyword>
<evidence type="ECO:0000256" key="1">
    <source>
        <dbReference type="ARBA" id="ARBA00004241"/>
    </source>
</evidence>
<sequence>MNKIYALKKNARQQIVPVAEIRRGVKKTSRSKHQRKARALCGVSILACMLAPLPLHASIVGTDLPYQTYRDFSENKGAFQPGATNIQLYDKTGAPYAVLDRAPMPDFSAVDRTAIATLISPQYVVSVKHNTLYGSVRFGYADDTLYRFSNRNNDDYARDFHSPRLVKLVTEVAPMPVTSAGTARGTYQNKTRFPVFYTIGSGHQYVKNRAGTLTDLEYAYHYRTGGTVGSPGISDWSIVSNPGSTYNAAQGPMASYGTPGDSGSPLFVWDAKENRWVLLAVTRSFNQLQGTSNSFVVILVNEFNAVMAKNRDAPVVTQPALGDIIWSYDAAKGTGTLTQGDNAWDMHGRHGSTVTAALDHGKDLIFSGGGTVILQNSVDQGAGSLTFNDDYTIKPADNQTWMGAGIIVNDNHVVDWGINGVLADSLHKLGTGTLTINGVGVNPGELSVGDGTVMLSQRADADGKVQAFDAIHIASGRPTVVLGDAGQVNPDNVRWGYRGGQLDVNGNNITVHRLNGADKGAVLTNRGPQATLNLDFNRTDTAATDTAAIANIWHGHFTGNLDVVNRVEPGTKNDFVIDGGTRLAGALHQSNGRLFLQGHPVVHAVNQKPIATKLSRTGDNSALTQPVSFKQDDWETRHFEMESLVLTDAGLHLGRNATLAANILARNSRVTLGSDELYIDLEDGNGVKTRPVLGKSKALVQADQSRFEGRVRLAEQSTLNINQQFAGGIDAIDSAIRVASTQAELTQPSEFTRSSLALAENAKLTSRANLHSDGEVQVGAGAVLSMQAAPQAAASRTTYSAASWRLQGAHGALEAGAGILLLGDIFADDDASVSLLGGGDVVAPGSAATLYTGAVTASQAAMRMHENSHWFITGDSAVNRLQADNALLSFGGNSRAEGVLPPQTDSGDTLAMREIQATSAPPSSVLTVDTLAASDSVFVFRADPYSGAHDQMTVTTLLSGSGNRLRAAYAGDEPAGEPVQARETLLISAPALTDANLFTPETYFVRNDASDIPAQTDPWRSGLAVSHDADQRQWWLISMSDAAPWRLTESREFDLLHLPSEERVELSQPGPAWTPHELRVDTLIASGVRFAMTARPQSHESDSIHIASLAQGDDNRLDLTLLVNDPVPADDSGALLLATAPAATLDSYFKPGSVTQGLTLYVPNLEIVSTDTEKKWQLAYRAVERPVEPPVEKPADPPVEKPADPPAEKPVDPPVEKPADPPVEKPADPPVEKPADPPAEKPADPPVEKPADPPAEKPADPPAEKPADPPAEKPADPPVEKPADPPVEKPADPPAEKPADPPVEKPVDPPAEKPADPPAEKPADPPVEKPADPPAEKPADPPVEKPVDPPAEKPADPPVEKPAEPPAGNPMDKPDAPVETARPNTGGLSLFTPYSLRLSELSTLQSRGEIINRLRQNGIAADDDVVNQVNALRQQVNRTAVLASLPKVAFVLETNQLNKRLGDVRQLHEEAGLWIKTSHGQADYQQVHLKHNTLQLGLDRKQGMHLYGVMGSYTQGSGQGDEGLSEKHTTGGIGVYYAMINEDGPFIDVIAKYLRTNHTYQMPANLRIEGHGAQSTSLLASVQAGWRLNLLNDRAFVEPSVEVVTGYTSAYTLHGDESSVDVRVNASTPVYAKIGAAAGLNFQSDEQRGVTLAAGLFRLQNLRRGGGIDVLNNSVRGDMLSTPMADDSRYLVNVSLNARLSPNWRFYSQVESSFAGKLKHDYSGQIGVRYQF</sequence>
<comment type="subcellular location">
    <subcellularLocation>
        <location evidence="3">Cell outer membrane</location>
        <topology evidence="3">Multi-pass membrane protein</topology>
    </subcellularLocation>
    <subcellularLocation>
        <location evidence="1">Cell surface</location>
    </subcellularLocation>
    <subcellularLocation>
        <location evidence="2">Periplasm</location>
    </subcellularLocation>
    <subcellularLocation>
        <location evidence="4">Secreted</location>
    </subcellularLocation>
</comment>
<evidence type="ECO:0008006" key="21">
    <source>
        <dbReference type="Google" id="ProtNLM"/>
    </source>
</evidence>
<name>A0ABM8M2Y5_9BURK</name>
<keyword evidence="13" id="KW-0472">Membrane</keyword>
<dbReference type="Pfam" id="PF02395">
    <property type="entry name" value="Peptidase_S6"/>
    <property type="match status" value="1"/>
</dbReference>
<evidence type="ECO:0000259" key="18">
    <source>
        <dbReference type="PROSITE" id="PS51691"/>
    </source>
</evidence>
<feature type="domain" description="Peptidase S6" evidence="18">
    <location>
        <begin position="58"/>
        <end position="306"/>
    </location>
</feature>
<evidence type="ECO:0000256" key="5">
    <source>
        <dbReference type="ARBA" id="ARBA00022452"/>
    </source>
</evidence>
<evidence type="ECO:0000256" key="9">
    <source>
        <dbReference type="ARBA" id="ARBA00022729"/>
    </source>
</evidence>
<dbReference type="Gene3D" id="2.40.128.130">
    <property type="entry name" value="Autotransporter beta-domain"/>
    <property type="match status" value="1"/>
</dbReference>
<dbReference type="SUPFAM" id="SSF51126">
    <property type="entry name" value="Pectin lyase-like"/>
    <property type="match status" value="1"/>
</dbReference>
<dbReference type="NCBIfam" id="TIGR01414">
    <property type="entry name" value="autotrans_barl"/>
    <property type="match status" value="1"/>
</dbReference>
<evidence type="ECO:0000256" key="7">
    <source>
        <dbReference type="ARBA" id="ARBA00022670"/>
    </source>
</evidence>
<dbReference type="InterPro" id="IPR012332">
    <property type="entry name" value="Autotransporter_pectin_lyase_C"/>
</dbReference>
<evidence type="ECO:0000256" key="15">
    <source>
        <dbReference type="ARBA" id="ARBA00023237"/>
    </source>
</evidence>
<dbReference type="SMART" id="SM00869">
    <property type="entry name" value="Autotransporter"/>
    <property type="match status" value="1"/>
</dbReference>
<evidence type="ECO:0000259" key="17">
    <source>
        <dbReference type="PROSITE" id="PS51208"/>
    </source>
</evidence>
<dbReference type="InterPro" id="IPR000710">
    <property type="entry name" value="Peptidase_S6"/>
</dbReference>
<dbReference type="RefSeq" id="WP_175224660.1">
    <property type="nucleotide sequence ID" value="NZ_CADILJ010000083.1"/>
</dbReference>
<dbReference type="InterPro" id="IPR006315">
    <property type="entry name" value="OM_autotransptr_brl_dom"/>
</dbReference>
<keyword evidence="15" id="KW-0998">Cell outer membrane</keyword>
<protein>
    <recommendedName>
        <fullName evidence="21">Autotransporter outer membrane beta-barrel domain-containing protein</fullName>
    </recommendedName>
</protein>
<feature type="region of interest" description="Disordered" evidence="16">
    <location>
        <begin position="1187"/>
        <end position="1390"/>
    </location>
</feature>
<keyword evidence="11" id="KW-0378">Hydrolase</keyword>
<evidence type="ECO:0000256" key="3">
    <source>
        <dbReference type="ARBA" id="ARBA00004571"/>
    </source>
</evidence>
<organism evidence="19 20">
    <name type="scientific">Achromobacter ruhlandii</name>
    <dbReference type="NCBI Taxonomy" id="72557"/>
    <lineage>
        <taxon>Bacteria</taxon>
        <taxon>Pseudomonadati</taxon>
        <taxon>Pseudomonadota</taxon>
        <taxon>Betaproteobacteria</taxon>
        <taxon>Burkholderiales</taxon>
        <taxon>Alcaligenaceae</taxon>
        <taxon>Achromobacter</taxon>
    </lineage>
</organism>
<reference evidence="19 20" key="1">
    <citation type="submission" date="2020-04" db="EMBL/GenBank/DDBJ databases">
        <authorList>
            <person name="De Canck E."/>
        </authorList>
    </citation>
    <scope>NUCLEOTIDE SEQUENCE [LARGE SCALE GENOMIC DNA]</scope>
    <source>
        <strain evidence="19 20">LMG 7053</strain>
    </source>
</reference>
<dbReference type="InterPro" id="IPR030396">
    <property type="entry name" value="Peptidase_S6_dom"/>
</dbReference>
<keyword evidence="14" id="KW-0865">Zymogen</keyword>
<evidence type="ECO:0000256" key="12">
    <source>
        <dbReference type="ARBA" id="ARBA00022825"/>
    </source>
</evidence>
<comment type="caution">
    <text evidence="19">The sequence shown here is derived from an EMBL/GenBank/DDBJ whole genome shotgun (WGS) entry which is preliminary data.</text>
</comment>
<dbReference type="Pfam" id="PF24078">
    <property type="entry name" value="Beta-sol_PIC_HAP1_IgA0_2nd"/>
    <property type="match status" value="1"/>
</dbReference>
<keyword evidence="12" id="KW-0720">Serine protease</keyword>
<feature type="domain" description="Autotransporter" evidence="17">
    <location>
        <begin position="1466"/>
        <end position="1732"/>
    </location>
</feature>
<dbReference type="Gene3D" id="2.40.10.120">
    <property type="match status" value="1"/>
</dbReference>
<evidence type="ECO:0000256" key="2">
    <source>
        <dbReference type="ARBA" id="ARBA00004418"/>
    </source>
</evidence>
<evidence type="ECO:0000256" key="8">
    <source>
        <dbReference type="ARBA" id="ARBA00022692"/>
    </source>
</evidence>
<dbReference type="EMBL" id="CADILJ010000083">
    <property type="protein sequence ID" value="CAB3957510.1"/>
    <property type="molecule type" value="Genomic_DNA"/>
</dbReference>
<keyword evidence="9" id="KW-0732">Signal</keyword>
<evidence type="ECO:0000256" key="4">
    <source>
        <dbReference type="ARBA" id="ARBA00004613"/>
    </source>
</evidence>
<evidence type="ECO:0000256" key="11">
    <source>
        <dbReference type="ARBA" id="ARBA00022801"/>
    </source>
</evidence>